<organism evidence="2 3">
    <name type="scientific">Campylobacter vulpis</name>
    <dbReference type="NCBI Taxonomy" id="1655500"/>
    <lineage>
        <taxon>Bacteria</taxon>
        <taxon>Pseudomonadati</taxon>
        <taxon>Campylobacterota</taxon>
        <taxon>Epsilonproteobacteria</taxon>
        <taxon>Campylobacterales</taxon>
        <taxon>Campylobacteraceae</taxon>
        <taxon>Campylobacter</taxon>
    </lineage>
</organism>
<dbReference type="GO" id="GO:0003676">
    <property type="term" value="F:nucleic acid binding"/>
    <property type="evidence" value="ECO:0007669"/>
    <property type="project" value="InterPro"/>
</dbReference>
<dbReference type="CDD" id="cd00085">
    <property type="entry name" value="HNHc"/>
    <property type="match status" value="1"/>
</dbReference>
<dbReference type="InterPro" id="IPR002711">
    <property type="entry name" value="HNH"/>
</dbReference>
<dbReference type="EMBL" id="LDWY01000095">
    <property type="protein sequence ID" value="PHY89406.1"/>
    <property type="molecule type" value="Genomic_DNA"/>
</dbReference>
<dbReference type="SMART" id="SM00507">
    <property type="entry name" value="HNHc"/>
    <property type="match status" value="1"/>
</dbReference>
<evidence type="ECO:0000259" key="1">
    <source>
        <dbReference type="SMART" id="SM00507"/>
    </source>
</evidence>
<evidence type="ECO:0000313" key="3">
    <source>
        <dbReference type="Proteomes" id="UP000237472"/>
    </source>
</evidence>
<dbReference type="GO" id="GO:0004519">
    <property type="term" value="F:endonuclease activity"/>
    <property type="evidence" value="ECO:0007669"/>
    <property type="project" value="UniProtKB-KW"/>
</dbReference>
<dbReference type="PANTHER" id="PTHR39639">
    <property type="entry name" value="CHROMOSOME 16, WHOLE GENOME SHOTGUN SEQUENCE"/>
    <property type="match status" value="1"/>
</dbReference>
<dbReference type="Proteomes" id="UP000237472">
    <property type="component" value="Unassembled WGS sequence"/>
</dbReference>
<dbReference type="RefSeq" id="WP_099462743.1">
    <property type="nucleotide sequence ID" value="NZ_LDWY01000095.1"/>
</dbReference>
<gene>
    <name evidence="2" type="ORF">AA994_08055</name>
</gene>
<accession>A0A2G4QYR1</accession>
<keyword evidence="2" id="KW-0540">Nuclease</keyword>
<dbReference type="InterPro" id="IPR004919">
    <property type="entry name" value="GmrSD_N"/>
</dbReference>
<reference evidence="3" key="1">
    <citation type="submission" date="2015-06" db="EMBL/GenBank/DDBJ databases">
        <authorList>
            <person name="Parisi A."/>
            <person name="Chiara M."/>
            <person name="Florio D."/>
            <person name="Miccolupo A."/>
            <person name="Manzari C."/>
            <person name="Mion D."/>
            <person name="Caruso M."/>
            <person name="D'erchia A.M."/>
            <person name="Zanoni R."/>
        </authorList>
    </citation>
    <scope>NUCLEOTIDE SEQUENCE [LARGE SCALE GENOMIC DNA]</scope>
    <source>
        <strain evidence="3">73/13</strain>
    </source>
</reference>
<dbReference type="Pfam" id="PF01844">
    <property type="entry name" value="HNH"/>
    <property type="match status" value="1"/>
</dbReference>
<dbReference type="InterPro" id="IPR003615">
    <property type="entry name" value="HNH_nuc"/>
</dbReference>
<dbReference type="Pfam" id="PF03235">
    <property type="entry name" value="GmrSD_N"/>
    <property type="match status" value="1"/>
</dbReference>
<comment type="caution">
    <text evidence="2">The sequence shown here is derived from an EMBL/GenBank/DDBJ whole genome shotgun (WGS) entry which is preliminary data.</text>
</comment>
<proteinExistence type="predicted"/>
<evidence type="ECO:0000313" key="2">
    <source>
        <dbReference type="EMBL" id="PHY89406.1"/>
    </source>
</evidence>
<sequence>MQIDKTEISIKELVEGYKRDEESGQVVAYADSSGVARLNIRPKYQREFVYKDAQRNAVIDTILKGFPLNIMYWVKNVDFGAECEYEVLDGQQRTMSICEYVKGSFSVLWNGSSQYFHNLPEDMKEKFLDYKLDVYVCQGSESEKLEWFKTINIAGETLTNQELRNAVYASVWLSDAKRRFSKEKGVAVLRGAKYLNGSALRQEFLETAIAWIVDSRKDEKICEYMAKNAKDSRNADGLWEYFAKVIDWVEMKFEKYRKEMKGLEWGLFYNLYKDKPLDAKELESKIIELMQDDEVGNKKGVYPYLLSGDEKLLSLRAFSDSVKRAVYEKQGGVCANSDGHIKGVKCPHENEKLELEQMEADHILAWSKGGKTEKENCQILCKECNRKKSAK</sequence>
<keyword evidence="2" id="KW-0255">Endonuclease</keyword>
<keyword evidence="2" id="KW-0378">Hydrolase</keyword>
<dbReference type="Gene3D" id="1.10.30.50">
    <property type="match status" value="1"/>
</dbReference>
<dbReference type="PANTHER" id="PTHR39639:SF1">
    <property type="entry name" value="DUF262 DOMAIN-CONTAINING PROTEIN"/>
    <property type="match status" value="1"/>
</dbReference>
<dbReference type="OrthoDB" id="9787127at2"/>
<name>A0A2G4QYR1_9BACT</name>
<dbReference type="AlphaFoldDB" id="A0A2G4QYR1"/>
<feature type="domain" description="HNH nuclease" evidence="1">
    <location>
        <begin position="321"/>
        <end position="386"/>
    </location>
</feature>
<protein>
    <submittedName>
        <fullName evidence="2">HNH endonuclease</fullName>
    </submittedName>
</protein>
<dbReference type="GO" id="GO:0008270">
    <property type="term" value="F:zinc ion binding"/>
    <property type="evidence" value="ECO:0007669"/>
    <property type="project" value="InterPro"/>
</dbReference>